<evidence type="ECO:0000256" key="1">
    <source>
        <dbReference type="SAM" id="MobiDB-lite"/>
    </source>
</evidence>
<organism evidence="2">
    <name type="scientific">Anopheles coluzzii</name>
    <name type="common">African malaria mosquito</name>
    <dbReference type="NCBI Taxonomy" id="1518534"/>
    <lineage>
        <taxon>Eukaryota</taxon>
        <taxon>Metazoa</taxon>
        <taxon>Ecdysozoa</taxon>
        <taxon>Arthropoda</taxon>
        <taxon>Hexapoda</taxon>
        <taxon>Insecta</taxon>
        <taxon>Pterygota</taxon>
        <taxon>Neoptera</taxon>
        <taxon>Endopterygota</taxon>
        <taxon>Diptera</taxon>
        <taxon>Nematocera</taxon>
        <taxon>Culicoidea</taxon>
        <taxon>Culicidae</taxon>
        <taxon>Anophelinae</taxon>
        <taxon>Anopheles</taxon>
    </lineage>
</organism>
<feature type="region of interest" description="Disordered" evidence="1">
    <location>
        <begin position="1"/>
        <end position="20"/>
    </location>
</feature>
<dbReference type="Proteomes" id="UP000075882">
    <property type="component" value="Unassembled WGS sequence"/>
</dbReference>
<dbReference type="AlphaFoldDB" id="A0A8W7PE15"/>
<feature type="compositionally biased region" description="Low complexity" evidence="1">
    <location>
        <begin position="210"/>
        <end position="256"/>
    </location>
</feature>
<evidence type="ECO:0000313" key="2">
    <source>
        <dbReference type="EnsemblMetazoa" id="ACOM029878-PA.1"/>
    </source>
</evidence>
<name>A0A8W7PE15_ANOCL</name>
<dbReference type="EnsemblMetazoa" id="ACOM029878-RA">
    <property type="protein sequence ID" value="ACOM029878-PA.1"/>
    <property type="gene ID" value="ACOM029878"/>
</dbReference>
<sequence length="370" mass="38983">MNKGRLPVSYGSPTTTASPKAAPTCPALCLCDGGCRTAGISRNIMIVIRPAKAALELERRSTVSRRPRGPGVKCDDCELQQEIPVVCGDIDYTTPLPTDTTCPTCAPEPTLPTTPQLTTSTPDTTCPTCAPTLPTTPLPTTSTPDTTCPTCAPTLPTTPMPTTPTPETTCPTCAPTLPTSPFPTTSTPMVTPTVPETTCPTCGPTLPTSPYPTTSTPVVTPTVPETTCPTCGPTLPTSPYPTTSTPTPTTTTMTPSPTTPTTPVPTTSTPSCPAGCCPCFGARSTSIFTMAARATKDALMDELEEDLRSPRQLPLPVYVCYTTERFVNNRRVISRGCTKRQQSLTDTCTMLSGGQAYDQCSLCSWQLCNR</sequence>
<protein>
    <submittedName>
        <fullName evidence="2">Uncharacterized protein</fullName>
    </submittedName>
</protein>
<dbReference type="PRINTS" id="PR01217">
    <property type="entry name" value="PRICHEXTENSN"/>
</dbReference>
<accession>A0A8W7PE15</accession>
<feature type="region of interest" description="Disordered" evidence="1">
    <location>
        <begin position="210"/>
        <end position="265"/>
    </location>
</feature>
<proteinExistence type="predicted"/>
<dbReference type="VEuPathDB" id="VectorBase:ACON2_036535"/>
<reference evidence="2" key="1">
    <citation type="submission" date="2022-08" db="UniProtKB">
        <authorList>
            <consortium name="EnsemblMetazoa"/>
        </authorList>
    </citation>
    <scope>IDENTIFICATION</scope>
</reference>